<reference evidence="8" key="2">
    <citation type="submission" date="2020-05" db="UniProtKB">
        <authorList>
            <consortium name="EnsemblMetazoa"/>
        </authorList>
    </citation>
    <scope>IDENTIFICATION</scope>
    <source>
        <strain evidence="8">Epiroticus2</strain>
    </source>
</reference>
<evidence type="ECO:0000313" key="9">
    <source>
        <dbReference type="Proteomes" id="UP000075885"/>
    </source>
</evidence>
<dbReference type="EnsemblMetazoa" id="AEPI002468-RA">
    <property type="protein sequence ID" value="AEPI002468-PA"/>
    <property type="gene ID" value="AEPI002468"/>
</dbReference>
<dbReference type="STRING" id="199890.A0A182P6C0"/>
<keyword evidence="3" id="KW-0809">Transit peptide</keyword>
<dbReference type="InterPro" id="IPR052143">
    <property type="entry name" value="Mitoribosomal_bL36m"/>
</dbReference>
<evidence type="ECO:0000256" key="2">
    <source>
        <dbReference type="ARBA" id="ARBA00007645"/>
    </source>
</evidence>
<dbReference type="InterPro" id="IPR000473">
    <property type="entry name" value="Ribosomal_bL36"/>
</dbReference>
<accession>A0A182P6C0</accession>
<dbReference type="AlphaFoldDB" id="A0A182P6C0"/>
<dbReference type="SUPFAM" id="SSF57840">
    <property type="entry name" value="Ribosomal protein L36"/>
    <property type="match status" value="1"/>
</dbReference>
<dbReference type="PANTHER" id="PTHR46909">
    <property type="entry name" value="39S RIBOSOMAL PROTEIN L36, MITOCHONDRIAL"/>
    <property type="match status" value="1"/>
</dbReference>
<name>A0A182P6C0_9DIPT</name>
<dbReference type="Proteomes" id="UP000075885">
    <property type="component" value="Unassembled WGS sequence"/>
</dbReference>
<keyword evidence="9" id="KW-1185">Reference proteome</keyword>
<organism evidence="8 9">
    <name type="scientific">Anopheles epiroticus</name>
    <dbReference type="NCBI Taxonomy" id="199890"/>
    <lineage>
        <taxon>Eukaryota</taxon>
        <taxon>Metazoa</taxon>
        <taxon>Ecdysozoa</taxon>
        <taxon>Arthropoda</taxon>
        <taxon>Hexapoda</taxon>
        <taxon>Insecta</taxon>
        <taxon>Pterygota</taxon>
        <taxon>Neoptera</taxon>
        <taxon>Endopterygota</taxon>
        <taxon>Diptera</taxon>
        <taxon>Nematocera</taxon>
        <taxon>Culicoidea</taxon>
        <taxon>Culicidae</taxon>
        <taxon>Anophelinae</taxon>
        <taxon>Anopheles</taxon>
    </lineage>
</organism>
<keyword evidence="5" id="KW-0496">Mitochondrion</keyword>
<evidence type="ECO:0000256" key="5">
    <source>
        <dbReference type="ARBA" id="ARBA00023128"/>
    </source>
</evidence>
<keyword evidence="4 7" id="KW-0689">Ribosomal protein</keyword>
<dbReference type="InterPro" id="IPR035977">
    <property type="entry name" value="Ribosomal_bL36_sp"/>
</dbReference>
<evidence type="ECO:0000313" key="8">
    <source>
        <dbReference type="EnsemblMetazoa" id="AEPI002468-PA"/>
    </source>
</evidence>
<dbReference type="Pfam" id="PF00444">
    <property type="entry name" value="Ribosomal_L36"/>
    <property type="match status" value="1"/>
</dbReference>
<comment type="similarity">
    <text evidence="2 7">Belongs to the bacterial ribosomal protein bL36 family.</text>
</comment>
<evidence type="ECO:0000256" key="3">
    <source>
        <dbReference type="ARBA" id="ARBA00022946"/>
    </source>
</evidence>
<dbReference type="NCBIfam" id="TIGR01022">
    <property type="entry name" value="rpmJ_bact"/>
    <property type="match status" value="1"/>
</dbReference>
<dbReference type="GO" id="GO:0003735">
    <property type="term" value="F:structural constituent of ribosome"/>
    <property type="evidence" value="ECO:0007669"/>
    <property type="project" value="InterPro"/>
</dbReference>
<keyword evidence="6 7" id="KW-0687">Ribonucleoprotein</keyword>
<dbReference type="PANTHER" id="PTHR46909:SF1">
    <property type="entry name" value="LARGE RIBOSOMAL SUBUNIT PROTEIN BL36M"/>
    <property type="match status" value="1"/>
</dbReference>
<evidence type="ECO:0000256" key="7">
    <source>
        <dbReference type="RuleBase" id="RU000570"/>
    </source>
</evidence>
<dbReference type="GO" id="GO:0006412">
    <property type="term" value="P:translation"/>
    <property type="evidence" value="ECO:0007669"/>
    <property type="project" value="InterPro"/>
</dbReference>
<reference evidence="9" key="1">
    <citation type="submission" date="2013-03" db="EMBL/GenBank/DDBJ databases">
        <title>The Genome Sequence of Anopheles epiroticus epiroticus2.</title>
        <authorList>
            <consortium name="The Broad Institute Genomics Platform"/>
            <person name="Neafsey D.E."/>
            <person name="Howell P."/>
            <person name="Walker B."/>
            <person name="Young S.K."/>
            <person name="Zeng Q."/>
            <person name="Gargeya S."/>
            <person name="Fitzgerald M."/>
            <person name="Haas B."/>
            <person name="Abouelleil A."/>
            <person name="Allen A.W."/>
            <person name="Alvarado L."/>
            <person name="Arachchi H.M."/>
            <person name="Berlin A.M."/>
            <person name="Chapman S.B."/>
            <person name="Gainer-Dewar J."/>
            <person name="Goldberg J."/>
            <person name="Griggs A."/>
            <person name="Gujja S."/>
            <person name="Hansen M."/>
            <person name="Howarth C."/>
            <person name="Imamovic A."/>
            <person name="Ireland A."/>
            <person name="Larimer J."/>
            <person name="McCowan C."/>
            <person name="Murphy C."/>
            <person name="Pearson M."/>
            <person name="Poon T.W."/>
            <person name="Priest M."/>
            <person name="Roberts A."/>
            <person name="Saif S."/>
            <person name="Shea T."/>
            <person name="Sisk P."/>
            <person name="Sykes S."/>
            <person name="Wortman J."/>
            <person name="Nusbaum C."/>
            <person name="Birren B."/>
        </authorList>
    </citation>
    <scope>NUCLEOTIDE SEQUENCE [LARGE SCALE GENOMIC DNA]</scope>
    <source>
        <strain evidence="9">Epiroticus2</strain>
    </source>
</reference>
<protein>
    <recommendedName>
        <fullName evidence="7">Ribosomal protein</fullName>
    </recommendedName>
</protein>
<dbReference type="GO" id="GO:0005762">
    <property type="term" value="C:mitochondrial large ribosomal subunit"/>
    <property type="evidence" value="ECO:0007669"/>
    <property type="project" value="TreeGrafter"/>
</dbReference>
<dbReference type="VEuPathDB" id="VectorBase:AEPI002468"/>
<evidence type="ECO:0000256" key="1">
    <source>
        <dbReference type="ARBA" id="ARBA00004173"/>
    </source>
</evidence>
<evidence type="ECO:0000256" key="4">
    <source>
        <dbReference type="ARBA" id="ARBA00022980"/>
    </source>
</evidence>
<evidence type="ECO:0000256" key="6">
    <source>
        <dbReference type="ARBA" id="ARBA00023274"/>
    </source>
</evidence>
<sequence length="138" mass="15599">MWGTVLSRLQSACKAMTLARSVESVIPLRPAIGASSQFHSLSHPIKPSPLTNQCSRQAVGSPSPLLSAPPVPFLNFVCGFKVKGRLKRRCKDCYFVMRQERLYVICKTHPRHKQMSMKKHDHNTWILTDATQGKVRAW</sequence>
<comment type="subcellular location">
    <subcellularLocation>
        <location evidence="1">Mitochondrion</location>
    </subcellularLocation>
</comment>
<dbReference type="HAMAP" id="MF_00251">
    <property type="entry name" value="Ribosomal_bL36"/>
    <property type="match status" value="1"/>
</dbReference>
<proteinExistence type="inferred from homology"/>